<keyword evidence="3" id="KW-1185">Reference proteome</keyword>
<gene>
    <name evidence="2" type="ORF">JGS22_016040</name>
</gene>
<proteinExistence type="predicted"/>
<dbReference type="EMBL" id="JAELVF020000001">
    <property type="protein sequence ID" value="MBU7599077.1"/>
    <property type="molecule type" value="Genomic_DNA"/>
</dbReference>
<reference evidence="2" key="1">
    <citation type="submission" date="2021-06" db="EMBL/GenBank/DDBJ databases">
        <title>Sequencing of actinobacteria type strains.</title>
        <authorList>
            <person name="Nguyen G.-S."/>
            <person name="Wentzel A."/>
        </authorList>
    </citation>
    <scope>NUCLEOTIDE SEQUENCE</scope>
    <source>
        <strain evidence="2">P38-E01</strain>
    </source>
</reference>
<dbReference type="AlphaFoldDB" id="A0A949N6H7"/>
<protein>
    <submittedName>
        <fullName evidence="2">Uncharacterized protein</fullName>
    </submittedName>
</protein>
<sequence length="122" mass="13123">MPRPSSAFDAFGPPQPPPPQDDWTPEAARASVASVLSGTRRGRAELAEPRGGELAVPESRTAGRNRPAQPPQIPHRPESEPPQQSPPDPYAPLSRRSTAPRVPPNPHPPLPDHSPHPYGDQP</sequence>
<comment type="caution">
    <text evidence="2">The sequence shown here is derived from an EMBL/GenBank/DDBJ whole genome shotgun (WGS) entry which is preliminary data.</text>
</comment>
<evidence type="ECO:0000313" key="2">
    <source>
        <dbReference type="EMBL" id="MBU7599077.1"/>
    </source>
</evidence>
<accession>A0A949N6H7</accession>
<feature type="region of interest" description="Disordered" evidence="1">
    <location>
        <begin position="1"/>
        <end position="122"/>
    </location>
</feature>
<organism evidence="2 3">
    <name type="scientific">Streptomyces tardus</name>
    <dbReference type="NCBI Taxonomy" id="2780544"/>
    <lineage>
        <taxon>Bacteria</taxon>
        <taxon>Bacillati</taxon>
        <taxon>Actinomycetota</taxon>
        <taxon>Actinomycetes</taxon>
        <taxon>Kitasatosporales</taxon>
        <taxon>Streptomycetaceae</taxon>
        <taxon>Streptomyces</taxon>
    </lineage>
</organism>
<evidence type="ECO:0000256" key="1">
    <source>
        <dbReference type="SAM" id="MobiDB-lite"/>
    </source>
</evidence>
<feature type="compositionally biased region" description="Pro residues" evidence="1">
    <location>
        <begin position="101"/>
        <end position="112"/>
    </location>
</feature>
<dbReference type="Proteomes" id="UP000694501">
    <property type="component" value="Unassembled WGS sequence"/>
</dbReference>
<dbReference type="RefSeq" id="WP_216815013.1">
    <property type="nucleotide sequence ID" value="NZ_JAELVF020000001.1"/>
</dbReference>
<name>A0A949N6H7_9ACTN</name>
<evidence type="ECO:0000313" key="3">
    <source>
        <dbReference type="Proteomes" id="UP000694501"/>
    </source>
</evidence>
<feature type="compositionally biased region" description="Basic and acidic residues" evidence="1">
    <location>
        <begin position="42"/>
        <end position="51"/>
    </location>
</feature>